<dbReference type="OrthoDB" id="10543882at2759"/>
<organism evidence="2 3">
    <name type="scientific">Glonium stellatum</name>
    <dbReference type="NCBI Taxonomy" id="574774"/>
    <lineage>
        <taxon>Eukaryota</taxon>
        <taxon>Fungi</taxon>
        <taxon>Dikarya</taxon>
        <taxon>Ascomycota</taxon>
        <taxon>Pezizomycotina</taxon>
        <taxon>Dothideomycetes</taxon>
        <taxon>Pleosporomycetidae</taxon>
        <taxon>Gloniales</taxon>
        <taxon>Gloniaceae</taxon>
        <taxon>Glonium</taxon>
    </lineage>
</organism>
<feature type="region of interest" description="Disordered" evidence="1">
    <location>
        <begin position="1"/>
        <end position="24"/>
    </location>
</feature>
<evidence type="ECO:0000313" key="2">
    <source>
        <dbReference type="EMBL" id="OCL03458.1"/>
    </source>
</evidence>
<evidence type="ECO:0000313" key="3">
    <source>
        <dbReference type="Proteomes" id="UP000250140"/>
    </source>
</evidence>
<dbReference type="AlphaFoldDB" id="A0A8E2ERP2"/>
<name>A0A8E2ERP2_9PEZI</name>
<evidence type="ECO:0000256" key="1">
    <source>
        <dbReference type="SAM" id="MobiDB-lite"/>
    </source>
</evidence>
<gene>
    <name evidence="2" type="ORF">AOQ84DRAFT_368357</name>
</gene>
<keyword evidence="3" id="KW-1185">Reference proteome</keyword>
<feature type="compositionally biased region" description="Basic and acidic residues" evidence="1">
    <location>
        <begin position="9"/>
        <end position="18"/>
    </location>
</feature>
<accession>A0A8E2ERP2</accession>
<reference evidence="2 3" key="1">
    <citation type="journal article" date="2016" name="Nat. Commun.">
        <title>Ectomycorrhizal ecology is imprinted in the genome of the dominant symbiotic fungus Cenococcum geophilum.</title>
        <authorList>
            <consortium name="DOE Joint Genome Institute"/>
            <person name="Peter M."/>
            <person name="Kohler A."/>
            <person name="Ohm R.A."/>
            <person name="Kuo A."/>
            <person name="Krutzmann J."/>
            <person name="Morin E."/>
            <person name="Arend M."/>
            <person name="Barry K.W."/>
            <person name="Binder M."/>
            <person name="Choi C."/>
            <person name="Clum A."/>
            <person name="Copeland A."/>
            <person name="Grisel N."/>
            <person name="Haridas S."/>
            <person name="Kipfer T."/>
            <person name="LaButti K."/>
            <person name="Lindquist E."/>
            <person name="Lipzen A."/>
            <person name="Maire R."/>
            <person name="Meier B."/>
            <person name="Mihaltcheva S."/>
            <person name="Molinier V."/>
            <person name="Murat C."/>
            <person name="Poggeler S."/>
            <person name="Quandt C.A."/>
            <person name="Sperisen C."/>
            <person name="Tritt A."/>
            <person name="Tisserant E."/>
            <person name="Crous P.W."/>
            <person name="Henrissat B."/>
            <person name="Nehls U."/>
            <person name="Egli S."/>
            <person name="Spatafora J.W."/>
            <person name="Grigoriev I.V."/>
            <person name="Martin F.M."/>
        </authorList>
    </citation>
    <scope>NUCLEOTIDE SEQUENCE [LARGE SCALE GENOMIC DNA]</scope>
    <source>
        <strain evidence="2 3">CBS 207.34</strain>
    </source>
</reference>
<sequence>MSVPSSQSSHERIPDRARNRMKPSCSVHLQTGIFDGKHTNPLAALGSQTTSSKCHDSLSPNELLITPFQSTRTPSNTLCQDSAEYLAISRPWCKTRPSESPMANDMKDASPMDRWERERLEDQAWNNVDQVLVGLKLETDGLGQSEKFMDEAVVEVS</sequence>
<dbReference type="Proteomes" id="UP000250140">
    <property type="component" value="Unassembled WGS sequence"/>
</dbReference>
<protein>
    <submittedName>
        <fullName evidence="2">Uncharacterized protein</fullName>
    </submittedName>
</protein>
<proteinExistence type="predicted"/>
<dbReference type="EMBL" id="KV750728">
    <property type="protein sequence ID" value="OCL03458.1"/>
    <property type="molecule type" value="Genomic_DNA"/>
</dbReference>